<dbReference type="AlphaFoldDB" id="A0A8H6VK34"/>
<proteinExistence type="predicted"/>
<dbReference type="EMBL" id="JABCIY010000040">
    <property type="protein sequence ID" value="KAF7195373.1"/>
    <property type="molecule type" value="Genomic_DNA"/>
</dbReference>
<sequence length="241" mass="27341">MYNGRLQVFHREPDRPETLALWKGSLLKQSLFVVEQNHELTWTDTFTYDGSGSGQRVEMSGSPSAVVWRNDLWVFHQGGTNNQALFAFVHNHENPQGLWNEDMHISDVELSESPCAVVANDRLHVFYQGAGHSGELWHIVTSDGKSWSKAKVPKTGMSSSPSVVFANGKLYVFHQGWGNNVRIWCNIKNEVDGDDKWFGDRPCFTANTNEAPGVVAYGSQLWCFHQDIYNLGELWHKEFPI</sequence>
<reference evidence="1" key="1">
    <citation type="submission" date="2020-04" db="EMBL/GenBank/DDBJ databases">
        <title>Draft genome resource of the tomato pathogen Pseudocercospora fuligena.</title>
        <authorList>
            <person name="Zaccaron A."/>
        </authorList>
    </citation>
    <scope>NUCLEOTIDE SEQUENCE</scope>
    <source>
        <strain evidence="1">PF001</strain>
    </source>
</reference>
<keyword evidence="2" id="KW-1185">Reference proteome</keyword>
<dbReference type="Proteomes" id="UP000660729">
    <property type="component" value="Unassembled WGS sequence"/>
</dbReference>
<dbReference type="SUPFAM" id="SSF89372">
    <property type="entry name" value="Fucose-specific lectin"/>
    <property type="match status" value="1"/>
</dbReference>
<protein>
    <submittedName>
        <fullName evidence="1">Uncharacterized protein</fullName>
    </submittedName>
</protein>
<dbReference type="OrthoDB" id="3219467at2759"/>
<organism evidence="1 2">
    <name type="scientific">Pseudocercospora fuligena</name>
    <dbReference type="NCBI Taxonomy" id="685502"/>
    <lineage>
        <taxon>Eukaryota</taxon>
        <taxon>Fungi</taxon>
        <taxon>Dikarya</taxon>
        <taxon>Ascomycota</taxon>
        <taxon>Pezizomycotina</taxon>
        <taxon>Dothideomycetes</taxon>
        <taxon>Dothideomycetidae</taxon>
        <taxon>Mycosphaerellales</taxon>
        <taxon>Mycosphaerellaceae</taxon>
        <taxon>Pseudocercospora</taxon>
    </lineage>
</organism>
<dbReference type="Gene3D" id="2.120.10.70">
    <property type="entry name" value="Fucose-specific lectin"/>
    <property type="match status" value="1"/>
</dbReference>
<name>A0A8H6VK34_9PEZI</name>
<comment type="caution">
    <text evidence="1">The sequence shown here is derived from an EMBL/GenBank/DDBJ whole genome shotgun (WGS) entry which is preliminary data.</text>
</comment>
<evidence type="ECO:0000313" key="1">
    <source>
        <dbReference type="EMBL" id="KAF7195373.1"/>
    </source>
</evidence>
<accession>A0A8H6VK34</accession>
<gene>
    <name evidence="1" type="ORF">HII31_03265</name>
</gene>
<evidence type="ECO:0000313" key="2">
    <source>
        <dbReference type="Proteomes" id="UP000660729"/>
    </source>
</evidence>